<dbReference type="RefSeq" id="WP_146063295.1">
    <property type="nucleotide sequence ID" value="NZ_FNUS01000003.1"/>
</dbReference>
<dbReference type="AlphaFoldDB" id="A0A1H5YDR9"/>
<name>A0A1H5YDR9_9FLAO</name>
<reference evidence="2" key="1">
    <citation type="submission" date="2016-10" db="EMBL/GenBank/DDBJ databases">
        <authorList>
            <person name="Varghese N."/>
            <person name="Submissions S."/>
        </authorList>
    </citation>
    <scope>NUCLEOTIDE SEQUENCE [LARGE SCALE GENOMIC DNA]</scope>
    <source>
        <strain evidence="2">DSM 21580</strain>
    </source>
</reference>
<protein>
    <submittedName>
        <fullName evidence="1">Uncharacterized protein</fullName>
    </submittedName>
</protein>
<dbReference type="OrthoDB" id="840266at2"/>
<evidence type="ECO:0000313" key="2">
    <source>
        <dbReference type="Proteomes" id="UP000236738"/>
    </source>
</evidence>
<gene>
    <name evidence="1" type="ORF">SAMN05421847_1765</name>
</gene>
<dbReference type="EMBL" id="FNUS01000003">
    <property type="protein sequence ID" value="SEG21576.1"/>
    <property type="molecule type" value="Genomic_DNA"/>
</dbReference>
<dbReference type="Proteomes" id="UP000236738">
    <property type="component" value="Unassembled WGS sequence"/>
</dbReference>
<keyword evidence="2" id="KW-1185">Reference proteome</keyword>
<accession>A0A1H5YDR9</accession>
<proteinExistence type="predicted"/>
<evidence type="ECO:0000313" key="1">
    <source>
        <dbReference type="EMBL" id="SEG21576.1"/>
    </source>
</evidence>
<organism evidence="1 2">
    <name type="scientific">Halpernia humi</name>
    <dbReference type="NCBI Taxonomy" id="493375"/>
    <lineage>
        <taxon>Bacteria</taxon>
        <taxon>Pseudomonadati</taxon>
        <taxon>Bacteroidota</taxon>
        <taxon>Flavobacteriia</taxon>
        <taxon>Flavobacteriales</taxon>
        <taxon>Weeksellaceae</taxon>
        <taxon>Chryseobacterium group</taxon>
        <taxon>Halpernia</taxon>
    </lineage>
</organism>
<sequence>MTKNGFDIQTISIKRTVIQADRVLPFVLVTEKKEKADPSHFLKFLFADPHCTHLVLPYTQADPSQNQKSAIFANATDDNKITNTINLLKTNVQYIAPFHLIFVTLPH</sequence>